<sequence>MERNDHRVPASGPARALSSALASLHGLACGDAFGQQWFHAPPEDFHRRVLQPGPWYWTDDTAMAVVLVRELSAGRGVVDQDRLAAAFAAEYRADDHRGYGASMHDVLRRIGAGEDWRTVTREQFEGQGSFGNGAAMRVAPLGAWWTGRPERAAEEAARQAEVTHSHPEAVAGAVAVAVAAALVGATDAAGGQLLAEIADRTPDGEVRSGLEIASRFRDGTSPVHAATVLGNGTRISAPDTVPFSLWVAAHHRDDFTEALWTGASTGGDLDTVDAIVGGVLAAGRPQPLPEDWQKALEPLPAP</sequence>
<keyword evidence="3" id="KW-1185">Reference proteome</keyword>
<proteinExistence type="predicted"/>
<evidence type="ECO:0008006" key="4">
    <source>
        <dbReference type="Google" id="ProtNLM"/>
    </source>
</evidence>
<dbReference type="InterPro" id="IPR005502">
    <property type="entry name" value="Ribosyl_crysJ1"/>
</dbReference>
<dbReference type="InterPro" id="IPR050792">
    <property type="entry name" value="ADP-ribosylglycohydrolase"/>
</dbReference>
<evidence type="ECO:0000313" key="3">
    <source>
        <dbReference type="Proteomes" id="UP000243342"/>
    </source>
</evidence>
<organism evidence="2 3">
    <name type="scientific">Mangrovactinospora gilvigrisea</name>
    <dbReference type="NCBI Taxonomy" id="1428644"/>
    <lineage>
        <taxon>Bacteria</taxon>
        <taxon>Bacillati</taxon>
        <taxon>Actinomycetota</taxon>
        <taxon>Actinomycetes</taxon>
        <taxon>Kitasatosporales</taxon>
        <taxon>Streptomycetaceae</taxon>
        <taxon>Mangrovactinospora</taxon>
    </lineage>
</organism>
<evidence type="ECO:0000256" key="1">
    <source>
        <dbReference type="PIRSR" id="PIRSR605502-1"/>
    </source>
</evidence>
<feature type="binding site" evidence="1">
    <location>
        <position position="271"/>
    </location>
    <ligand>
        <name>Mg(2+)</name>
        <dbReference type="ChEBI" id="CHEBI:18420"/>
        <label>1</label>
    </ligand>
</feature>
<gene>
    <name evidence="2" type="ORF">BIV57_09075</name>
</gene>
<dbReference type="STRING" id="1428644.BIV57_09075"/>
<dbReference type="RefSeq" id="WP_071656224.1">
    <property type="nucleotide sequence ID" value="NZ_MLCF01000043.1"/>
</dbReference>
<dbReference type="Proteomes" id="UP000243342">
    <property type="component" value="Unassembled WGS sequence"/>
</dbReference>
<feature type="binding site" evidence="1">
    <location>
        <position position="270"/>
    </location>
    <ligand>
        <name>Mg(2+)</name>
        <dbReference type="ChEBI" id="CHEBI:18420"/>
        <label>1</label>
    </ligand>
</feature>
<keyword evidence="1" id="KW-0479">Metal-binding</keyword>
<dbReference type="AlphaFoldDB" id="A0A1J7BGC2"/>
<dbReference type="OrthoDB" id="9798107at2"/>
<comment type="caution">
    <text evidence="2">The sequence shown here is derived from an EMBL/GenBank/DDBJ whole genome shotgun (WGS) entry which is preliminary data.</text>
</comment>
<dbReference type="SUPFAM" id="SSF101478">
    <property type="entry name" value="ADP-ribosylglycohydrolase"/>
    <property type="match status" value="1"/>
</dbReference>
<feature type="binding site" evidence="1">
    <location>
        <position position="60"/>
    </location>
    <ligand>
        <name>Mg(2+)</name>
        <dbReference type="ChEBI" id="CHEBI:18420"/>
        <label>1</label>
    </ligand>
</feature>
<dbReference type="EMBL" id="MLCF01000043">
    <property type="protein sequence ID" value="OIV37723.1"/>
    <property type="molecule type" value="Genomic_DNA"/>
</dbReference>
<name>A0A1J7BGC2_9ACTN</name>
<keyword evidence="1" id="KW-0460">Magnesium</keyword>
<feature type="binding site" evidence="1">
    <location>
        <position position="58"/>
    </location>
    <ligand>
        <name>Mg(2+)</name>
        <dbReference type="ChEBI" id="CHEBI:18420"/>
        <label>1</label>
    </ligand>
</feature>
<dbReference type="PANTHER" id="PTHR16222">
    <property type="entry name" value="ADP-RIBOSYLGLYCOHYDROLASE"/>
    <property type="match status" value="1"/>
</dbReference>
<accession>A0A1J7BGC2</accession>
<dbReference type="Pfam" id="PF03747">
    <property type="entry name" value="ADP_ribosyl_GH"/>
    <property type="match status" value="1"/>
</dbReference>
<dbReference type="PANTHER" id="PTHR16222:SF12">
    <property type="entry name" value="ADP-RIBOSYLGLYCOHYDROLASE-RELATED"/>
    <property type="match status" value="1"/>
</dbReference>
<feature type="binding site" evidence="1">
    <location>
        <position position="268"/>
    </location>
    <ligand>
        <name>Mg(2+)</name>
        <dbReference type="ChEBI" id="CHEBI:18420"/>
        <label>1</label>
    </ligand>
</feature>
<dbReference type="GO" id="GO:0046872">
    <property type="term" value="F:metal ion binding"/>
    <property type="evidence" value="ECO:0007669"/>
    <property type="project" value="UniProtKB-KW"/>
</dbReference>
<dbReference type="Gene3D" id="1.10.4080.10">
    <property type="entry name" value="ADP-ribosylation/Crystallin J1"/>
    <property type="match status" value="1"/>
</dbReference>
<protein>
    <recommendedName>
        <fullName evidence="4">Hydrolase</fullName>
    </recommendedName>
</protein>
<feature type="binding site" evidence="1">
    <location>
        <position position="59"/>
    </location>
    <ligand>
        <name>Mg(2+)</name>
        <dbReference type="ChEBI" id="CHEBI:18420"/>
        <label>1</label>
    </ligand>
</feature>
<comment type="cofactor">
    <cofactor evidence="1">
        <name>Mg(2+)</name>
        <dbReference type="ChEBI" id="CHEBI:18420"/>
    </cofactor>
    <text evidence="1">Binds 2 magnesium ions per subunit.</text>
</comment>
<evidence type="ECO:0000313" key="2">
    <source>
        <dbReference type="EMBL" id="OIV37723.1"/>
    </source>
</evidence>
<reference evidence="2 3" key="1">
    <citation type="submission" date="2016-10" db="EMBL/GenBank/DDBJ databases">
        <title>Genome sequence of Streptomyces gilvigriseus MUSC 26.</title>
        <authorList>
            <person name="Lee L.-H."/>
            <person name="Ser H.-L."/>
        </authorList>
    </citation>
    <scope>NUCLEOTIDE SEQUENCE [LARGE SCALE GENOMIC DNA]</scope>
    <source>
        <strain evidence="2 3">MUSC 26</strain>
    </source>
</reference>
<dbReference type="InterPro" id="IPR036705">
    <property type="entry name" value="Ribosyl_crysJ1_sf"/>
</dbReference>